<reference evidence="1 2" key="1">
    <citation type="submission" date="2020-10" db="EMBL/GenBank/DDBJ databases">
        <title>Plant Genome Project.</title>
        <authorList>
            <person name="Zhang R.-G."/>
        </authorList>
    </citation>
    <scope>NUCLEOTIDE SEQUENCE [LARGE SCALE GENOMIC DNA]</scope>
    <source>
        <strain evidence="1">FAFU-HL-1</strain>
        <tissue evidence="1">Leaf</tissue>
    </source>
</reference>
<sequence length="691" mass="78233">MRTTSTASQEIMELFSKLAVELQTLTHNSPINQQQEFDDSSIEPSISKLTQSLTHNSRVRVLDTALSLMCFKAPQVLDSVAEYSVKTIVSVLSSSISCEVFRFHNEEVLQIGSFISRSHCMELIECVFDVISKLKERGMPIDLLLSAVVRVAASASCYKYLSPSISVHNVKSIDGSITAISKLLCHLPMDFSFNHHDIPTRLLFWYLDPLALKHDITKILQETIKRPFLCLSMEFYERMDWRSILVCLVLSPIMFINTRALLHDWFLQTGLSSVLELLMELVSLILDVISRPTWWGLSLELGLKLPFSNAYFPYKSDLLKSFTGPLSYESFLQLVRRTRKSASLNRELCDPTINPSAVRVALTDHKSIWALAISFPDWFYFASVLLFSDDKNFQQNIQARCPSGVPEFEQLHAAAATFIAWILSPANKSNQDTLSENLTKLSKCWNLKEISLDNSQNGMAGYKKKLKKPRFCDSKEDSTPGNKYDCQVIILWLKQFQNIMKHNETIDDMAFCESQSYALLQQHDKLLRRVPLGILIGSSSYINEDGCELLLHYAATGRILNSLATENTSLKHVNYNSSGPEDLFGGFNKEEAVSGACLVFSVTDVVKRMSDSLFETEKSGEDFLCLVKLRTGRYLLKCIKSLIQFNVDADGVPMLLDLQGRLERWRHQGKEVPEFHKDLDDALKGLSTELS</sequence>
<dbReference type="PANTHER" id="PTHR48221:SF2">
    <property type="entry name" value="ACYL-COA SYNTHETASE FAMILY PROTEIN"/>
    <property type="match status" value="1"/>
</dbReference>
<proteinExistence type="predicted"/>
<gene>
    <name evidence="1" type="ORF">SADUNF_Sadunf06G0118800</name>
</gene>
<protein>
    <submittedName>
        <fullName evidence="1">Uncharacterized protein</fullName>
    </submittedName>
</protein>
<organism evidence="1 2">
    <name type="scientific">Salix dunnii</name>
    <dbReference type="NCBI Taxonomy" id="1413687"/>
    <lineage>
        <taxon>Eukaryota</taxon>
        <taxon>Viridiplantae</taxon>
        <taxon>Streptophyta</taxon>
        <taxon>Embryophyta</taxon>
        <taxon>Tracheophyta</taxon>
        <taxon>Spermatophyta</taxon>
        <taxon>Magnoliopsida</taxon>
        <taxon>eudicotyledons</taxon>
        <taxon>Gunneridae</taxon>
        <taxon>Pentapetalae</taxon>
        <taxon>rosids</taxon>
        <taxon>fabids</taxon>
        <taxon>Malpighiales</taxon>
        <taxon>Salicaceae</taxon>
        <taxon>Saliceae</taxon>
        <taxon>Salix</taxon>
    </lineage>
</organism>
<dbReference type="Proteomes" id="UP000657918">
    <property type="component" value="Unassembled WGS sequence"/>
</dbReference>
<dbReference type="OrthoDB" id="1917939at2759"/>
<dbReference type="AlphaFoldDB" id="A0A835K8V7"/>
<comment type="caution">
    <text evidence="1">The sequence shown here is derived from an EMBL/GenBank/DDBJ whole genome shotgun (WGS) entry which is preliminary data.</text>
</comment>
<evidence type="ECO:0000313" key="1">
    <source>
        <dbReference type="EMBL" id="KAF9680414.1"/>
    </source>
</evidence>
<dbReference type="PANTHER" id="PTHR48221">
    <property type="entry name" value="ACYL-COA SYNTHETASE FAMILY PROTEIN"/>
    <property type="match status" value="1"/>
</dbReference>
<evidence type="ECO:0000313" key="2">
    <source>
        <dbReference type="Proteomes" id="UP000657918"/>
    </source>
</evidence>
<name>A0A835K8V7_9ROSI</name>
<accession>A0A835K8V7</accession>
<dbReference type="EMBL" id="JADGMS010000006">
    <property type="protein sequence ID" value="KAF9680414.1"/>
    <property type="molecule type" value="Genomic_DNA"/>
</dbReference>
<keyword evidence="2" id="KW-1185">Reference proteome</keyword>